<organism evidence="2">
    <name type="scientific">Roseihalotalea indica</name>
    <dbReference type="NCBI Taxonomy" id="2867963"/>
    <lineage>
        <taxon>Bacteria</taxon>
        <taxon>Pseudomonadati</taxon>
        <taxon>Bacteroidota</taxon>
        <taxon>Cytophagia</taxon>
        <taxon>Cytophagales</taxon>
        <taxon>Catalimonadaceae</taxon>
        <taxon>Roseihalotalea</taxon>
    </lineage>
</organism>
<proteinExistence type="predicted"/>
<dbReference type="AlphaFoldDB" id="A0AA49GPK1"/>
<dbReference type="EMBL" id="CP120682">
    <property type="protein sequence ID" value="WKN36001.1"/>
    <property type="molecule type" value="Genomic_DNA"/>
</dbReference>
<evidence type="ECO:0000313" key="2">
    <source>
        <dbReference type="EMBL" id="WKN36001.1"/>
    </source>
</evidence>
<name>A0AA49GPK1_9BACT</name>
<reference evidence="2" key="1">
    <citation type="journal article" date="2023" name="Comput. Struct. Biotechnol. J.">
        <title>Discovery of a novel marine Bacteroidetes with a rich repertoire of carbohydrate-active enzymes.</title>
        <authorList>
            <person name="Chen B."/>
            <person name="Liu G."/>
            <person name="Chen Q."/>
            <person name="Wang H."/>
            <person name="Liu L."/>
            <person name="Tang K."/>
        </authorList>
    </citation>
    <scope>NUCLEOTIDE SEQUENCE</scope>
    <source>
        <strain evidence="2">TK19036</strain>
    </source>
</reference>
<dbReference type="Gene3D" id="1.10.10.2910">
    <property type="match status" value="1"/>
</dbReference>
<dbReference type="InterPro" id="IPR052345">
    <property type="entry name" value="Rad_response_metalloprotease"/>
</dbReference>
<feature type="domain" description="IrrE N-terminal-like" evidence="1">
    <location>
        <begin position="75"/>
        <end position="167"/>
    </location>
</feature>
<reference evidence="2" key="2">
    <citation type="journal article" date="2024" name="Antonie Van Leeuwenhoek">
        <title>Roseihalotalea indica gen. nov., sp. nov., a halophilic Bacteroidetes from mesopelagic Southwest Indian Ocean with higher carbohydrate metabolic potential.</title>
        <authorList>
            <person name="Chen B."/>
            <person name="Zhang M."/>
            <person name="Lin D."/>
            <person name="Ye J."/>
            <person name="Tang K."/>
        </authorList>
    </citation>
    <scope>NUCLEOTIDE SEQUENCE</scope>
    <source>
        <strain evidence="2">TK19036</strain>
    </source>
</reference>
<evidence type="ECO:0000259" key="1">
    <source>
        <dbReference type="Pfam" id="PF06114"/>
    </source>
</evidence>
<accession>A0AA49GPK1</accession>
<dbReference type="Pfam" id="PF06114">
    <property type="entry name" value="Peptidase_M78"/>
    <property type="match status" value="1"/>
</dbReference>
<sequence>MEIPIQKKKQIEQFTEFIVRDYSNGYVTDLESIALIEDIPCYYDHYEKFFDGMLLFDGSKFHIHLNIDRGNAPQSKRSRFTWAHELGHYFLDEHREGLRSGKFKPHPSFTNLVRNNLIEIEADYFATCLLIPAYKLRDASPGKGFSFETVINLSDTFQTSILAMLIRFAEVGFHEIFVVVSKDNIVKWFLRSSDFPKYPFRFKVGSKLPPTTVAGESFTKEDAKYSEIETVYIEDWFFAKNGTRELNEQCLYMDQYGYVISLIWFD</sequence>
<gene>
    <name evidence="2" type="ORF">K4G66_26910</name>
</gene>
<dbReference type="PANTHER" id="PTHR43236">
    <property type="entry name" value="ANTITOXIN HIGA1"/>
    <property type="match status" value="1"/>
</dbReference>
<dbReference type="PANTHER" id="PTHR43236:SF1">
    <property type="entry name" value="BLL7220 PROTEIN"/>
    <property type="match status" value="1"/>
</dbReference>
<dbReference type="InterPro" id="IPR010359">
    <property type="entry name" value="IrrE_HExxH"/>
</dbReference>
<protein>
    <submittedName>
        <fullName evidence="2">ImmA/IrrE family metallo-endopeptidase</fullName>
    </submittedName>
</protein>